<feature type="domain" description="Immunity protein 52" evidence="1">
    <location>
        <begin position="9"/>
        <end position="242"/>
    </location>
</feature>
<name>A0ABX7NXU6_9BACT</name>
<evidence type="ECO:0000259" key="1">
    <source>
        <dbReference type="Pfam" id="PF15579"/>
    </source>
</evidence>
<dbReference type="Proteomes" id="UP000662747">
    <property type="component" value="Chromosome"/>
</dbReference>
<dbReference type="EMBL" id="CP071090">
    <property type="protein sequence ID" value="QSQ23730.1"/>
    <property type="molecule type" value="Genomic_DNA"/>
</dbReference>
<dbReference type="RefSeq" id="WP_206725301.1">
    <property type="nucleotide sequence ID" value="NZ_CP071090.1"/>
</dbReference>
<reference evidence="2 3" key="1">
    <citation type="submission" date="2021-02" db="EMBL/GenBank/DDBJ databases">
        <title>De Novo genome assembly of isolated myxobacteria.</title>
        <authorList>
            <person name="Stevens D.C."/>
        </authorList>
    </citation>
    <scope>NUCLEOTIDE SEQUENCE [LARGE SCALE GENOMIC DNA]</scope>
    <source>
        <strain evidence="3">SCPEA02</strain>
    </source>
</reference>
<organism evidence="2 3">
    <name type="scientific">Pyxidicoccus parkwayensis</name>
    <dbReference type="NCBI Taxonomy" id="2813578"/>
    <lineage>
        <taxon>Bacteria</taxon>
        <taxon>Pseudomonadati</taxon>
        <taxon>Myxococcota</taxon>
        <taxon>Myxococcia</taxon>
        <taxon>Myxococcales</taxon>
        <taxon>Cystobacterineae</taxon>
        <taxon>Myxococcaceae</taxon>
        <taxon>Pyxidicoccus</taxon>
    </lineage>
</organism>
<gene>
    <name evidence="2" type="ORF">JY651_01720</name>
</gene>
<evidence type="ECO:0000313" key="2">
    <source>
        <dbReference type="EMBL" id="QSQ23730.1"/>
    </source>
</evidence>
<dbReference type="Pfam" id="PF15579">
    <property type="entry name" value="Imm52"/>
    <property type="match status" value="1"/>
</dbReference>
<protein>
    <submittedName>
        <fullName evidence="2">Immunity 52 family protein</fullName>
    </submittedName>
</protein>
<proteinExistence type="predicted"/>
<sequence>MRTSSLETETYFAGAYWGARKESPGECARRIERLLASIAQIDPAFAHWFQLGKSRKDALKRPIEPKLMELEALVQKGKDRKFEDLGFSLGGWNGAGDDYDAAGFSIHCGSYTDVVANSCVIDLPSRGLNSDRVLTSSVLASLVKCMATAWEPDSAVAMSSPHLQLIDKGIPFAVLPGWVTYLARHRGAVPPLPAPVSIEPVEDKGTLIILTPERFTVANPEHVALAERVREQLDRAGLLKPLQLQQ</sequence>
<evidence type="ECO:0000313" key="3">
    <source>
        <dbReference type="Proteomes" id="UP000662747"/>
    </source>
</evidence>
<accession>A0ABX7NXU6</accession>
<dbReference type="InterPro" id="IPR028969">
    <property type="entry name" value="Imm52"/>
</dbReference>
<keyword evidence="3" id="KW-1185">Reference proteome</keyword>